<proteinExistence type="predicted"/>
<evidence type="ECO:0000313" key="3">
    <source>
        <dbReference type="Proteomes" id="UP000694924"/>
    </source>
</evidence>
<dbReference type="Proteomes" id="UP000694924">
    <property type="component" value="Unplaced"/>
</dbReference>
<dbReference type="GeneID" id="107063717"/>
<keyword evidence="4" id="KW-0640">Prion</keyword>
<gene>
    <name evidence="4" type="primary">LOC107063717</name>
</gene>
<keyword evidence="1" id="KW-0732">Signal</keyword>
<sequence length="659" mass="74470">MLLPTNSTFIFLLIIQIVFHSEISVNSYDNPSENNDVSTNKIEWNCKSDFECTAKGSVCKNEQCQCTSGYVYNSDMSSCLPVANNYGDKCNETIQCSRYLFIGGQCIENACVCGQGFYYLHGRCYKTVELGKECRINDDCHINSEFGSTVCDNGICKCRDGFYQREYRSCRKKANLGEECVVDIDCKFNEGAYCNDICTIDQEEINYNIISQTTYNLFDRKFADENDMTTELNNCTKNSDCEIYENAICGSRGKCVCKRAYYVSSSNDKIKVCVPELGQPCENKNSTNPNIICKNDTWNCANKKLPSKNNQECLKATRKYNNSCQRDEQCSIFGPDAICKNNRCLCNDERSHFVEKLQFCWRNKGINDTCYVDEDCYVKEFNGTLVCTNNSCNCPEGTHLNSDKTTCLNINAGKFKMSVDRCTKVILFIHLPTNHLTFLFVFSILELGMVCEYDEHCKTSNSVCVNNICVCNNTYYEFEKQCYAGVNATCTLDYHCTPTHTFCSFGVCTCKEGYIGSSTSTCLPTAQYGEECSEDIQCNVITPNSICSWNPNYSNSSIKTCICGDDRYFRHSSCPKKKLLGESCTSYIECYLDSNQNRAICMNGLCSCNWQYVQVNDTICLKNNVEKLMAVTDGAIETFSRSCLAILSISLILLLDLIR</sequence>
<evidence type="ECO:0000313" key="4">
    <source>
        <dbReference type="RefSeq" id="XP_015171219.1"/>
    </source>
</evidence>
<dbReference type="PANTHER" id="PTHR39069">
    <property type="entry name" value="ECDYSONE-INDUCIBLE GENE E1, ISOFORM A"/>
    <property type="match status" value="1"/>
</dbReference>
<dbReference type="InterPro" id="IPR006149">
    <property type="entry name" value="EB_dom"/>
</dbReference>
<keyword evidence="3" id="KW-1185">Reference proteome</keyword>
<dbReference type="Pfam" id="PF01683">
    <property type="entry name" value="EB"/>
    <property type="match status" value="2"/>
</dbReference>
<evidence type="ECO:0000259" key="2">
    <source>
        <dbReference type="Pfam" id="PF01683"/>
    </source>
</evidence>
<protein>
    <submittedName>
        <fullName evidence="4">Prion-like-(Q/N-rich) domain-bearing protein 25 isoform X1</fullName>
    </submittedName>
</protein>
<feature type="chain" id="PRO_5045939475" evidence="1">
    <location>
        <begin position="21"/>
        <end position="659"/>
    </location>
</feature>
<feature type="domain" description="EB" evidence="2">
    <location>
        <begin position="445"/>
        <end position="482"/>
    </location>
</feature>
<dbReference type="RefSeq" id="XP_015171219.1">
    <property type="nucleotide sequence ID" value="XM_015315733.1"/>
</dbReference>
<dbReference type="PANTHER" id="PTHR39069:SF8">
    <property type="entry name" value="FI17111P1"/>
    <property type="match status" value="1"/>
</dbReference>
<feature type="signal peptide" evidence="1">
    <location>
        <begin position="1"/>
        <end position="20"/>
    </location>
</feature>
<keyword evidence="4" id="KW-0034">Amyloid</keyword>
<accession>A0ABM1HTD2</accession>
<name>A0ABM1HTD2_POLDO</name>
<reference evidence="4" key="1">
    <citation type="submission" date="2025-08" db="UniProtKB">
        <authorList>
            <consortium name="RefSeq"/>
        </authorList>
    </citation>
    <scope>IDENTIFICATION</scope>
    <source>
        <tissue evidence="4">Whole body</tissue>
    </source>
</reference>
<organism evidence="3 4">
    <name type="scientific">Polistes dominula</name>
    <name type="common">European paper wasp</name>
    <name type="synonym">Vespa dominula</name>
    <dbReference type="NCBI Taxonomy" id="743375"/>
    <lineage>
        <taxon>Eukaryota</taxon>
        <taxon>Metazoa</taxon>
        <taxon>Ecdysozoa</taxon>
        <taxon>Arthropoda</taxon>
        <taxon>Hexapoda</taxon>
        <taxon>Insecta</taxon>
        <taxon>Pterygota</taxon>
        <taxon>Neoptera</taxon>
        <taxon>Endopterygota</taxon>
        <taxon>Hymenoptera</taxon>
        <taxon>Apocrita</taxon>
        <taxon>Aculeata</taxon>
        <taxon>Vespoidea</taxon>
        <taxon>Vespidae</taxon>
        <taxon>Polistinae</taxon>
        <taxon>Polistini</taxon>
        <taxon>Polistes</taxon>
    </lineage>
</organism>
<feature type="domain" description="EB" evidence="2">
    <location>
        <begin position="113"/>
        <end position="170"/>
    </location>
</feature>
<evidence type="ECO:0000256" key="1">
    <source>
        <dbReference type="SAM" id="SignalP"/>
    </source>
</evidence>